<comment type="caution">
    <text evidence="1">The sequence shown here is derived from an EMBL/GenBank/DDBJ whole genome shotgun (WGS) entry which is preliminary data.</text>
</comment>
<organism evidence="1 2">
    <name type="scientific">Coregonus suidteri</name>
    <dbReference type="NCBI Taxonomy" id="861788"/>
    <lineage>
        <taxon>Eukaryota</taxon>
        <taxon>Metazoa</taxon>
        <taxon>Chordata</taxon>
        <taxon>Craniata</taxon>
        <taxon>Vertebrata</taxon>
        <taxon>Euteleostomi</taxon>
        <taxon>Actinopterygii</taxon>
        <taxon>Neopterygii</taxon>
        <taxon>Teleostei</taxon>
        <taxon>Protacanthopterygii</taxon>
        <taxon>Salmoniformes</taxon>
        <taxon>Salmonidae</taxon>
        <taxon>Coregoninae</taxon>
        <taxon>Coregonus</taxon>
    </lineage>
</organism>
<dbReference type="Proteomes" id="UP001356427">
    <property type="component" value="Unassembled WGS sequence"/>
</dbReference>
<dbReference type="AlphaFoldDB" id="A0AAN8LA37"/>
<proteinExistence type="predicted"/>
<dbReference type="EMBL" id="JAGTTL010000023">
    <property type="protein sequence ID" value="KAK6304302.1"/>
    <property type="molecule type" value="Genomic_DNA"/>
</dbReference>
<gene>
    <name evidence="1" type="ORF">J4Q44_G00248880</name>
</gene>
<reference evidence="1 2" key="1">
    <citation type="submission" date="2021-04" db="EMBL/GenBank/DDBJ databases">
        <authorList>
            <person name="De Guttry C."/>
            <person name="Zahm M."/>
            <person name="Klopp C."/>
            <person name="Cabau C."/>
            <person name="Louis A."/>
            <person name="Berthelot C."/>
            <person name="Parey E."/>
            <person name="Roest Crollius H."/>
            <person name="Montfort J."/>
            <person name="Robinson-Rechavi M."/>
            <person name="Bucao C."/>
            <person name="Bouchez O."/>
            <person name="Gislard M."/>
            <person name="Lluch J."/>
            <person name="Milhes M."/>
            <person name="Lampietro C."/>
            <person name="Lopez Roques C."/>
            <person name="Donnadieu C."/>
            <person name="Braasch I."/>
            <person name="Desvignes T."/>
            <person name="Postlethwait J."/>
            <person name="Bobe J."/>
            <person name="Wedekind C."/>
            <person name="Guiguen Y."/>
        </authorList>
    </citation>
    <scope>NUCLEOTIDE SEQUENCE [LARGE SCALE GENOMIC DNA]</scope>
    <source>
        <strain evidence="1">Cs_M1</strain>
        <tissue evidence="1">Blood</tissue>
    </source>
</reference>
<evidence type="ECO:0000313" key="1">
    <source>
        <dbReference type="EMBL" id="KAK6304302.1"/>
    </source>
</evidence>
<keyword evidence="2" id="KW-1185">Reference proteome</keyword>
<name>A0AAN8LA37_9TELE</name>
<sequence>MNTFLAANVLNYSHGIKRNKQLGDLCVLWKIMQLRGRAERRYFGGDEVTETRNHSSFYRGPAELVATKPRGRRMGQPRK</sequence>
<protein>
    <submittedName>
        <fullName evidence="1">Uncharacterized protein</fullName>
    </submittedName>
</protein>
<accession>A0AAN8LA37</accession>
<evidence type="ECO:0000313" key="2">
    <source>
        <dbReference type="Proteomes" id="UP001356427"/>
    </source>
</evidence>